<evidence type="ECO:0000313" key="2">
    <source>
        <dbReference type="EMBL" id="KAK9839192.1"/>
    </source>
</evidence>
<dbReference type="SMART" id="SM00852">
    <property type="entry name" value="MoCF_biosynth"/>
    <property type="match status" value="1"/>
</dbReference>
<dbReference type="SUPFAM" id="SSF53218">
    <property type="entry name" value="Molybdenum cofactor biosynthesis proteins"/>
    <property type="match status" value="1"/>
</dbReference>
<dbReference type="InterPro" id="IPR050101">
    <property type="entry name" value="CinA"/>
</dbReference>
<dbReference type="PANTHER" id="PTHR13939:SF0">
    <property type="entry name" value="NMN AMIDOHYDROLASE-LIKE PROTEIN YFAY"/>
    <property type="match status" value="1"/>
</dbReference>
<dbReference type="Pfam" id="PF24102">
    <property type="entry name" value="FLAD1_M"/>
    <property type="match status" value="1"/>
</dbReference>
<keyword evidence="3" id="KW-1185">Reference proteome</keyword>
<dbReference type="Pfam" id="PF00994">
    <property type="entry name" value="MoCF_biosynth"/>
    <property type="match status" value="1"/>
</dbReference>
<dbReference type="InterPro" id="IPR056596">
    <property type="entry name" value="FLAD1_M"/>
</dbReference>
<dbReference type="PANTHER" id="PTHR13939">
    <property type="entry name" value="NICOTINAMIDE-NUCLEOTIDE AMIDOHYDROLASE PNCC"/>
    <property type="match status" value="1"/>
</dbReference>
<dbReference type="AlphaFoldDB" id="A0AAW1S0R9"/>
<organism evidence="2 3">
    <name type="scientific">Elliptochloris bilobata</name>
    <dbReference type="NCBI Taxonomy" id="381761"/>
    <lineage>
        <taxon>Eukaryota</taxon>
        <taxon>Viridiplantae</taxon>
        <taxon>Chlorophyta</taxon>
        <taxon>core chlorophytes</taxon>
        <taxon>Trebouxiophyceae</taxon>
        <taxon>Trebouxiophyceae incertae sedis</taxon>
        <taxon>Elliptochloris clade</taxon>
        <taxon>Elliptochloris</taxon>
    </lineage>
</organism>
<evidence type="ECO:0000259" key="1">
    <source>
        <dbReference type="SMART" id="SM00852"/>
    </source>
</evidence>
<dbReference type="InterPro" id="IPR036425">
    <property type="entry name" value="MoaB/Mog-like_dom_sf"/>
</dbReference>
<name>A0AAW1S0R9_9CHLO</name>
<dbReference type="EMBL" id="JALJOU010000017">
    <property type="protein sequence ID" value="KAK9839192.1"/>
    <property type="molecule type" value="Genomic_DNA"/>
</dbReference>
<dbReference type="InterPro" id="IPR001453">
    <property type="entry name" value="MoaB/Mog_dom"/>
</dbReference>
<dbReference type="CDD" id="cd00885">
    <property type="entry name" value="cinA"/>
    <property type="match status" value="1"/>
</dbReference>
<proteinExistence type="predicted"/>
<accession>A0AAW1S0R9</accession>
<dbReference type="Gene3D" id="3.40.980.10">
    <property type="entry name" value="MoaB/Mog-like domain"/>
    <property type="match status" value="1"/>
</dbReference>
<gene>
    <name evidence="2" type="ORF">WJX81_000539</name>
</gene>
<protein>
    <recommendedName>
        <fullName evidence="1">MoaB/Mog domain-containing protein</fullName>
    </recommendedName>
</protein>
<feature type="domain" description="MoaB/Mog" evidence="1">
    <location>
        <begin position="20"/>
        <end position="186"/>
    </location>
</feature>
<sequence>MFRCTASVAEPTLPPAGRTAVLVIGTEILSGSVTDTNTPWLAKLLYSRGVDLVRVEVISDDKEDIAATALRLRELVGSSGAVITSGGIGPTHDDVTYEALAAAHGVSLEVHEATAARMQQHYDARGIELNAARLRMATLPATAEVLEVPGTWVPLVNLRGTYVLPGVPRLFRSMLEAHIGRFAGPAHRQAELLTDMGEGDLADPLREIAREHPGVSVGSYPADDALPAGDRPKHKVRLVLSCRDEAALASAVDAVRSRIATLVPDQPAEADI</sequence>
<reference evidence="2 3" key="1">
    <citation type="journal article" date="2024" name="Nat. Commun.">
        <title>Phylogenomics reveals the evolutionary origins of lichenization in chlorophyte algae.</title>
        <authorList>
            <person name="Puginier C."/>
            <person name="Libourel C."/>
            <person name="Otte J."/>
            <person name="Skaloud P."/>
            <person name="Haon M."/>
            <person name="Grisel S."/>
            <person name="Petersen M."/>
            <person name="Berrin J.G."/>
            <person name="Delaux P.M."/>
            <person name="Dal Grande F."/>
            <person name="Keller J."/>
        </authorList>
    </citation>
    <scope>NUCLEOTIDE SEQUENCE [LARGE SCALE GENOMIC DNA]</scope>
    <source>
        <strain evidence="2 3">SAG 245.80</strain>
    </source>
</reference>
<evidence type="ECO:0000313" key="3">
    <source>
        <dbReference type="Proteomes" id="UP001445335"/>
    </source>
</evidence>
<comment type="caution">
    <text evidence="2">The sequence shown here is derived from an EMBL/GenBank/DDBJ whole genome shotgun (WGS) entry which is preliminary data.</text>
</comment>
<dbReference type="Proteomes" id="UP001445335">
    <property type="component" value="Unassembled WGS sequence"/>
</dbReference>